<dbReference type="GO" id="GO:0042597">
    <property type="term" value="C:periplasmic space"/>
    <property type="evidence" value="ECO:0007669"/>
    <property type="project" value="UniProtKB-SubCell"/>
</dbReference>
<dbReference type="SUPFAM" id="SSF53850">
    <property type="entry name" value="Periplasmic binding protein-like II"/>
    <property type="match status" value="1"/>
</dbReference>
<keyword evidence="4" id="KW-1185">Reference proteome</keyword>
<comment type="caution">
    <text evidence="3">The sequence shown here is derived from an EMBL/GenBank/DDBJ whole genome shotgun (WGS) entry which is preliminary data.</text>
</comment>
<accession>A0A5C8Z2K6</accession>
<dbReference type="PANTHER" id="PTHR43649">
    <property type="entry name" value="ARABINOSE-BINDING PROTEIN-RELATED"/>
    <property type="match status" value="1"/>
</dbReference>
<evidence type="ECO:0000313" key="4">
    <source>
        <dbReference type="Proteomes" id="UP000321764"/>
    </source>
</evidence>
<dbReference type="Pfam" id="PF01547">
    <property type="entry name" value="SBP_bac_1"/>
    <property type="match status" value="1"/>
</dbReference>
<proteinExistence type="inferred from homology"/>
<dbReference type="OrthoDB" id="3225049at2"/>
<evidence type="ECO:0000313" key="3">
    <source>
        <dbReference type="EMBL" id="TXR51534.1"/>
    </source>
</evidence>
<comment type="subcellular location">
    <subcellularLocation>
        <location evidence="1">Periplasm</location>
    </subcellularLocation>
</comment>
<dbReference type="InterPro" id="IPR006059">
    <property type="entry name" value="SBP"/>
</dbReference>
<evidence type="ECO:0000256" key="1">
    <source>
        <dbReference type="ARBA" id="ARBA00004418"/>
    </source>
</evidence>
<dbReference type="InterPro" id="IPR050490">
    <property type="entry name" value="Bact_solute-bd_prot1"/>
</dbReference>
<gene>
    <name evidence="3" type="ORF">FME95_12595</name>
</gene>
<organism evidence="3 4">
    <name type="scientific">Reinekea thalattae</name>
    <dbReference type="NCBI Taxonomy" id="2593301"/>
    <lineage>
        <taxon>Bacteria</taxon>
        <taxon>Pseudomonadati</taxon>
        <taxon>Pseudomonadota</taxon>
        <taxon>Gammaproteobacteria</taxon>
        <taxon>Oceanospirillales</taxon>
        <taxon>Saccharospirillaceae</taxon>
        <taxon>Reinekea</taxon>
    </lineage>
</organism>
<dbReference type="Gene3D" id="3.40.190.10">
    <property type="entry name" value="Periplasmic binding protein-like II"/>
    <property type="match status" value="2"/>
</dbReference>
<evidence type="ECO:0000256" key="2">
    <source>
        <dbReference type="ARBA" id="ARBA00008520"/>
    </source>
</evidence>
<dbReference type="Proteomes" id="UP000321764">
    <property type="component" value="Unassembled WGS sequence"/>
</dbReference>
<reference evidence="3 4" key="1">
    <citation type="submission" date="2019-07" db="EMBL/GenBank/DDBJ databases">
        <title>Reinekea sp. strain SSH23 genome sequencing and assembly.</title>
        <authorList>
            <person name="Kim I."/>
        </authorList>
    </citation>
    <scope>NUCLEOTIDE SEQUENCE [LARGE SCALE GENOMIC DNA]</scope>
    <source>
        <strain evidence="3 4">SSH23</strain>
    </source>
</reference>
<name>A0A5C8Z2K6_9GAMM</name>
<protein>
    <submittedName>
        <fullName evidence="3">Extracellular solute-binding protein</fullName>
    </submittedName>
</protein>
<comment type="similarity">
    <text evidence="2">Belongs to the bacterial solute-binding protein 1 family.</text>
</comment>
<sequence length="505" mass="57519">MALSIGNATAADDSEYRVVDKPLDLTIHMHFRNKYAWDENWPVAKEYERLTGIKLIGTASSVSTNSLESFNLMLVSGDLPDVVGGDSLKDLFFKYGMEGAFIPLNDLIDEHAPNLKAFFEEHPRVAQAITAPDGKIYHIPYVPDGVTGRAYFIRQDWLDKLGLEQPKTVDELYDVLVAFRDQDPNGNGIKDEVPAFFRHWQEFIRLVTLFDARSTGSEKYHQYYIDESGTVHHPYAEEAYRDAMVQLIKWYNEGLIDKEVFTRGSKGREYLLGNNLGGFTHDWFSSTAGYNTSLRDRIEGFDLVPFLPPASPSGRVLEEHGRAMIKPDGWAITYANKHPVETIKYMDFVFSDKGRNISNFGVEGETWTMVDGKPQFTDEVLSLQDGPVNSQMWSVGAQIPIGFHQDYSYEDQWTNDIAREGIAKYVACNCIAEQFPGVAMTVAEQKVWDKYYTNLETYMLEQQQRWVLGSADIEAEWDNYVARLDKLGLKKVLAAVQTAYDRQFK</sequence>
<dbReference type="EMBL" id="VKAD01000003">
    <property type="protein sequence ID" value="TXR51534.1"/>
    <property type="molecule type" value="Genomic_DNA"/>
</dbReference>
<dbReference type="PANTHER" id="PTHR43649:SF17">
    <property type="entry name" value="ABC TRANSPORTER SOLUTE BINDING PROTEIN-SUGAR TRANSPORT"/>
    <property type="match status" value="1"/>
</dbReference>
<dbReference type="AlphaFoldDB" id="A0A5C8Z2K6"/>